<dbReference type="Proteomes" id="UP000241848">
    <property type="component" value="Unassembled WGS sequence"/>
</dbReference>
<gene>
    <name evidence="1" type="ORF">C7B45_16085</name>
</gene>
<evidence type="ECO:0000313" key="1">
    <source>
        <dbReference type="EMBL" id="PSR20180.1"/>
    </source>
</evidence>
<accession>A0A2T2WD81</accession>
<proteinExistence type="predicted"/>
<name>A0A2T2WD81_9FIRM</name>
<comment type="caution">
    <text evidence="1">The sequence shown here is derived from an EMBL/GenBank/DDBJ whole genome shotgun (WGS) entry which is preliminary data.</text>
</comment>
<protein>
    <submittedName>
        <fullName evidence="1">Uncharacterized protein</fullName>
    </submittedName>
</protein>
<sequence length="79" mass="8507">MIYEGWAYPRNGYSGCFYVLLAQRGVSCPGNGAKPLFRALGKNSSNDHGTFGGEIAVSVRLLQKVFDSTGGHESDHLSL</sequence>
<reference evidence="1 2" key="1">
    <citation type="journal article" date="2014" name="BMC Genomics">
        <title>Comparison of environmental and isolate Sulfobacillus genomes reveals diverse carbon, sulfur, nitrogen, and hydrogen metabolisms.</title>
        <authorList>
            <person name="Justice N.B."/>
            <person name="Norman A."/>
            <person name="Brown C.T."/>
            <person name="Singh A."/>
            <person name="Thomas B.C."/>
            <person name="Banfield J.F."/>
        </authorList>
    </citation>
    <scope>NUCLEOTIDE SEQUENCE [LARGE SCALE GENOMIC DNA]</scope>
    <source>
        <strain evidence="1">AMDSBA3</strain>
    </source>
</reference>
<dbReference type="AlphaFoldDB" id="A0A2T2WD81"/>
<organism evidence="1 2">
    <name type="scientific">Sulfobacillus acidophilus</name>
    <dbReference type="NCBI Taxonomy" id="53633"/>
    <lineage>
        <taxon>Bacteria</taxon>
        <taxon>Bacillati</taxon>
        <taxon>Bacillota</taxon>
        <taxon>Clostridia</taxon>
        <taxon>Eubacteriales</taxon>
        <taxon>Clostridiales Family XVII. Incertae Sedis</taxon>
        <taxon>Sulfobacillus</taxon>
    </lineage>
</organism>
<dbReference type="EMBL" id="PXYV01000079">
    <property type="protein sequence ID" value="PSR20180.1"/>
    <property type="molecule type" value="Genomic_DNA"/>
</dbReference>
<evidence type="ECO:0000313" key="2">
    <source>
        <dbReference type="Proteomes" id="UP000241848"/>
    </source>
</evidence>